<reference evidence="2 3" key="1">
    <citation type="submission" date="2019-01" db="EMBL/GenBank/DDBJ databases">
        <authorList>
            <person name="Alioto T."/>
            <person name="Alioto T."/>
        </authorList>
    </citation>
    <scope>NUCLEOTIDE SEQUENCE [LARGE SCALE GENOMIC DNA]</scope>
</reference>
<evidence type="ECO:0000313" key="2">
    <source>
        <dbReference type="EMBL" id="VFV33750.1"/>
    </source>
</evidence>
<protein>
    <submittedName>
        <fullName evidence="2">Mcg118076-like</fullName>
    </submittedName>
</protein>
<dbReference type="AlphaFoldDB" id="A0A485NKN9"/>
<feature type="non-terminal residue" evidence="2">
    <location>
        <position position="1"/>
    </location>
</feature>
<dbReference type="EMBL" id="CAAGRJ010018540">
    <property type="protein sequence ID" value="VFV33750.1"/>
    <property type="molecule type" value="Genomic_DNA"/>
</dbReference>
<dbReference type="Proteomes" id="UP000386466">
    <property type="component" value="Unassembled WGS sequence"/>
</dbReference>
<evidence type="ECO:0000313" key="3">
    <source>
        <dbReference type="Proteomes" id="UP000386466"/>
    </source>
</evidence>
<keyword evidence="1" id="KW-0732">Signal</keyword>
<dbReference type="SUPFAM" id="SSF53822">
    <property type="entry name" value="Periplasmic binding protein-like I"/>
    <property type="match status" value="1"/>
</dbReference>
<evidence type="ECO:0000256" key="1">
    <source>
        <dbReference type="ARBA" id="ARBA00022729"/>
    </source>
</evidence>
<dbReference type="InterPro" id="IPR028082">
    <property type="entry name" value="Peripla_BP_I"/>
</dbReference>
<accession>A0A485NKN9</accession>
<proteinExistence type="predicted"/>
<gene>
    <name evidence="2" type="ORF">LYPA_23C005656</name>
</gene>
<keyword evidence="3" id="KW-1185">Reference proteome</keyword>
<sequence>EIQFTNNAGDYIFLDEKGNHMAHYAVRNTVNLPAGLGLLVKVGRFVSDSPPGESLAISEEMIEWPLFVCAKSVLGRIETEARSRYGRF</sequence>
<name>A0A485NKN9_LYNPA</name>
<organism evidence="2 3">
    <name type="scientific">Lynx pardinus</name>
    <name type="common">Iberian lynx</name>
    <name type="synonym">Felis pardina</name>
    <dbReference type="NCBI Taxonomy" id="191816"/>
    <lineage>
        <taxon>Eukaryota</taxon>
        <taxon>Metazoa</taxon>
        <taxon>Chordata</taxon>
        <taxon>Craniata</taxon>
        <taxon>Vertebrata</taxon>
        <taxon>Euteleostomi</taxon>
        <taxon>Mammalia</taxon>
        <taxon>Eutheria</taxon>
        <taxon>Laurasiatheria</taxon>
        <taxon>Carnivora</taxon>
        <taxon>Feliformia</taxon>
        <taxon>Felidae</taxon>
        <taxon>Felinae</taxon>
        <taxon>Lynx</taxon>
    </lineage>
</organism>